<keyword evidence="1" id="KW-0812">Transmembrane</keyword>
<keyword evidence="3" id="KW-1185">Reference proteome</keyword>
<sequence length="98" mass="10722">MAIMLKLIGTLMVLCGFVVGFAASAMDPLWLMTVLSSAFVVFVAGILVVALGLVLDRLRAIDNAVTAQFKLLEDYRKLRLPEDRPARNRLPTAAYRAA</sequence>
<comment type="caution">
    <text evidence="2">The sequence shown here is derived from an EMBL/GenBank/DDBJ whole genome shotgun (WGS) entry which is preliminary data.</text>
</comment>
<dbReference type="Proteomes" id="UP000609531">
    <property type="component" value="Unassembled WGS sequence"/>
</dbReference>
<feature type="transmembrane region" description="Helical" evidence="1">
    <location>
        <begin position="32"/>
        <end position="55"/>
    </location>
</feature>
<evidence type="ECO:0000313" key="3">
    <source>
        <dbReference type="Proteomes" id="UP000609531"/>
    </source>
</evidence>
<evidence type="ECO:0000256" key="1">
    <source>
        <dbReference type="SAM" id="Phobius"/>
    </source>
</evidence>
<organism evidence="2 3">
    <name type="scientific">Acuticoccus mangrovi</name>
    <dbReference type="NCBI Taxonomy" id="2796142"/>
    <lineage>
        <taxon>Bacteria</taxon>
        <taxon>Pseudomonadati</taxon>
        <taxon>Pseudomonadota</taxon>
        <taxon>Alphaproteobacteria</taxon>
        <taxon>Hyphomicrobiales</taxon>
        <taxon>Amorphaceae</taxon>
        <taxon>Acuticoccus</taxon>
    </lineage>
</organism>
<dbReference type="RefSeq" id="WP_211110438.1">
    <property type="nucleotide sequence ID" value="NZ_JAEKJA010000021.1"/>
</dbReference>
<protein>
    <submittedName>
        <fullName evidence="2">Uncharacterized protein</fullName>
    </submittedName>
</protein>
<gene>
    <name evidence="2" type="ORF">JCR33_19530</name>
</gene>
<dbReference type="AlphaFoldDB" id="A0A934IJM3"/>
<keyword evidence="1" id="KW-0472">Membrane</keyword>
<dbReference type="EMBL" id="JAEKJA010000021">
    <property type="protein sequence ID" value="MBJ3777904.1"/>
    <property type="molecule type" value="Genomic_DNA"/>
</dbReference>
<evidence type="ECO:0000313" key="2">
    <source>
        <dbReference type="EMBL" id="MBJ3777904.1"/>
    </source>
</evidence>
<keyword evidence="1" id="KW-1133">Transmembrane helix</keyword>
<proteinExistence type="predicted"/>
<reference evidence="2" key="1">
    <citation type="submission" date="2020-12" db="EMBL/GenBank/DDBJ databases">
        <title>Bacterial taxonomy.</title>
        <authorList>
            <person name="Pan X."/>
        </authorList>
    </citation>
    <scope>NUCLEOTIDE SEQUENCE</scope>
    <source>
        <strain evidence="2">B2012</strain>
    </source>
</reference>
<accession>A0A934IJM3</accession>
<name>A0A934IJM3_9HYPH</name>